<feature type="chain" id="PRO_5040373100" evidence="7">
    <location>
        <begin position="20"/>
        <end position="409"/>
    </location>
</feature>
<evidence type="ECO:0000256" key="5">
    <source>
        <dbReference type="PROSITE-ProRule" id="PRU01240"/>
    </source>
</evidence>
<keyword evidence="4 5" id="KW-0720">Serine protease</keyword>
<evidence type="ECO:0000256" key="4">
    <source>
        <dbReference type="ARBA" id="ARBA00022825"/>
    </source>
</evidence>
<dbReference type="Pfam" id="PF00082">
    <property type="entry name" value="Peptidase_S8"/>
    <property type="match status" value="1"/>
</dbReference>
<dbReference type="PANTHER" id="PTHR43806:SF58">
    <property type="entry name" value="ALKALINE PROTEASE 1-RELATED"/>
    <property type="match status" value="1"/>
</dbReference>
<feature type="domain" description="Peptidase S8/S53" evidence="8">
    <location>
        <begin position="155"/>
        <end position="382"/>
    </location>
</feature>
<evidence type="ECO:0000256" key="2">
    <source>
        <dbReference type="ARBA" id="ARBA00022670"/>
    </source>
</evidence>
<dbReference type="GO" id="GO:0005576">
    <property type="term" value="C:extracellular region"/>
    <property type="evidence" value="ECO:0007669"/>
    <property type="project" value="UniProtKB-ARBA"/>
</dbReference>
<dbReference type="Gene3D" id="3.40.50.200">
    <property type="entry name" value="Peptidase S8/S53 domain"/>
    <property type="match status" value="1"/>
</dbReference>
<dbReference type="EMBL" id="MU001493">
    <property type="protein sequence ID" value="KAF2450878.1"/>
    <property type="molecule type" value="Genomic_DNA"/>
</dbReference>
<dbReference type="PROSITE" id="PS00136">
    <property type="entry name" value="SUBTILASE_ASP"/>
    <property type="match status" value="1"/>
</dbReference>
<feature type="active site" description="Charge relay system" evidence="5">
    <location>
        <position position="164"/>
    </location>
</feature>
<comment type="similarity">
    <text evidence="1 5 6">Belongs to the peptidase S8 family.</text>
</comment>
<gene>
    <name evidence="9" type="ORF">P171DRAFT_403628</name>
</gene>
<dbReference type="InterPro" id="IPR034193">
    <property type="entry name" value="PCSK9_ProteinaseK-like"/>
</dbReference>
<evidence type="ECO:0000259" key="8">
    <source>
        <dbReference type="Pfam" id="PF00082"/>
    </source>
</evidence>
<evidence type="ECO:0000313" key="10">
    <source>
        <dbReference type="Proteomes" id="UP000799764"/>
    </source>
</evidence>
<dbReference type="InterPro" id="IPR023828">
    <property type="entry name" value="Peptidase_S8_Ser-AS"/>
</dbReference>
<dbReference type="CDD" id="cd04077">
    <property type="entry name" value="Peptidases_S8_PCSK9_ProteinaseK_like"/>
    <property type="match status" value="1"/>
</dbReference>
<sequence>MHLFKTALALAAVLPAVLARFSAKINRIQNENTIPGSWVARIEENELLEAVISTVLEAAGIEFKDTYSVGGVKGFTFDGDDTILDILENVGAIKSVEPDFKVWASVPVGHLSPAADVVPLANGSLVSQNNSTWGLSRISHRKAGAANYIYDSSAGKGSYIYVIDTGINTEHSEFGGRATIGKSFIASSDGEDDQGHGTHCSGTAAGTKFGVAKKANLIGVKVLDEDGSGSNSGVIRGIEWAVNDATAKGHINRTVLSMSLGGPFSQIVNDAIQSAVEAGAFVAVAAGNEGEDASNSSPASAPQACTVGAINKRDLKSTFSNFGKLVDVFAPGENITSAWIGGSTATKSISGTSMACPHIAGLAAYLLALEGPREPTELCERIRELATKDAITNLDDGSPNLIAYNGNGA</sequence>
<proteinExistence type="inferred from homology"/>
<keyword evidence="2 5" id="KW-0645">Protease</keyword>
<keyword evidence="7" id="KW-0732">Signal</keyword>
<protein>
    <submittedName>
        <fullName evidence="9">Protease</fullName>
    </submittedName>
</protein>
<reference evidence="9" key="1">
    <citation type="journal article" date="2020" name="Stud. Mycol.">
        <title>101 Dothideomycetes genomes: a test case for predicting lifestyles and emergence of pathogens.</title>
        <authorList>
            <person name="Haridas S."/>
            <person name="Albert R."/>
            <person name="Binder M."/>
            <person name="Bloem J."/>
            <person name="Labutti K."/>
            <person name="Salamov A."/>
            <person name="Andreopoulos B."/>
            <person name="Baker S."/>
            <person name="Barry K."/>
            <person name="Bills G."/>
            <person name="Bluhm B."/>
            <person name="Cannon C."/>
            <person name="Castanera R."/>
            <person name="Culley D."/>
            <person name="Daum C."/>
            <person name="Ezra D."/>
            <person name="Gonzalez J."/>
            <person name="Henrissat B."/>
            <person name="Kuo A."/>
            <person name="Liang C."/>
            <person name="Lipzen A."/>
            <person name="Lutzoni F."/>
            <person name="Magnuson J."/>
            <person name="Mondo S."/>
            <person name="Nolan M."/>
            <person name="Ohm R."/>
            <person name="Pangilinan J."/>
            <person name="Park H.-J."/>
            <person name="Ramirez L."/>
            <person name="Alfaro M."/>
            <person name="Sun H."/>
            <person name="Tritt A."/>
            <person name="Yoshinaga Y."/>
            <person name="Zwiers L.-H."/>
            <person name="Turgeon B."/>
            <person name="Goodwin S."/>
            <person name="Spatafora J."/>
            <person name="Crous P."/>
            <person name="Grigoriev I."/>
        </authorList>
    </citation>
    <scope>NUCLEOTIDE SEQUENCE</scope>
    <source>
        <strain evidence="9">CBS 690.94</strain>
    </source>
</reference>
<dbReference type="PROSITE" id="PS00138">
    <property type="entry name" value="SUBTILASE_SER"/>
    <property type="match status" value="1"/>
</dbReference>
<dbReference type="PROSITE" id="PS51892">
    <property type="entry name" value="SUBTILASE"/>
    <property type="match status" value="1"/>
</dbReference>
<organism evidence="9 10">
    <name type="scientific">Karstenula rhodostoma CBS 690.94</name>
    <dbReference type="NCBI Taxonomy" id="1392251"/>
    <lineage>
        <taxon>Eukaryota</taxon>
        <taxon>Fungi</taxon>
        <taxon>Dikarya</taxon>
        <taxon>Ascomycota</taxon>
        <taxon>Pezizomycotina</taxon>
        <taxon>Dothideomycetes</taxon>
        <taxon>Pleosporomycetidae</taxon>
        <taxon>Pleosporales</taxon>
        <taxon>Massarineae</taxon>
        <taxon>Didymosphaeriaceae</taxon>
        <taxon>Karstenula</taxon>
    </lineage>
</organism>
<dbReference type="SUPFAM" id="SSF52743">
    <property type="entry name" value="Subtilisin-like"/>
    <property type="match status" value="1"/>
</dbReference>
<dbReference type="InterPro" id="IPR015500">
    <property type="entry name" value="Peptidase_S8_subtilisin-rel"/>
</dbReference>
<dbReference type="InterPro" id="IPR050131">
    <property type="entry name" value="Peptidase_S8_subtilisin-like"/>
</dbReference>
<dbReference type="Proteomes" id="UP000799764">
    <property type="component" value="Unassembled WGS sequence"/>
</dbReference>
<evidence type="ECO:0000256" key="3">
    <source>
        <dbReference type="ARBA" id="ARBA00022801"/>
    </source>
</evidence>
<feature type="active site" description="Charge relay system" evidence="5">
    <location>
        <position position="196"/>
    </location>
</feature>
<dbReference type="InterPro" id="IPR023827">
    <property type="entry name" value="Peptidase_S8_Asp-AS"/>
</dbReference>
<dbReference type="InterPro" id="IPR022398">
    <property type="entry name" value="Peptidase_S8_His-AS"/>
</dbReference>
<dbReference type="GO" id="GO:0004252">
    <property type="term" value="F:serine-type endopeptidase activity"/>
    <property type="evidence" value="ECO:0007669"/>
    <property type="project" value="UniProtKB-UniRule"/>
</dbReference>
<evidence type="ECO:0000256" key="7">
    <source>
        <dbReference type="SAM" id="SignalP"/>
    </source>
</evidence>
<dbReference type="GO" id="GO:0006508">
    <property type="term" value="P:proteolysis"/>
    <property type="evidence" value="ECO:0007669"/>
    <property type="project" value="UniProtKB-KW"/>
</dbReference>
<name>A0A9P4UIQ4_9PLEO</name>
<evidence type="ECO:0000256" key="1">
    <source>
        <dbReference type="ARBA" id="ARBA00011073"/>
    </source>
</evidence>
<dbReference type="PROSITE" id="PS00137">
    <property type="entry name" value="SUBTILASE_HIS"/>
    <property type="match status" value="1"/>
</dbReference>
<comment type="caution">
    <text evidence="9">The sequence shown here is derived from an EMBL/GenBank/DDBJ whole genome shotgun (WGS) entry which is preliminary data.</text>
</comment>
<feature type="signal peptide" evidence="7">
    <location>
        <begin position="1"/>
        <end position="19"/>
    </location>
</feature>
<dbReference type="InterPro" id="IPR000209">
    <property type="entry name" value="Peptidase_S8/S53_dom"/>
</dbReference>
<dbReference type="InterPro" id="IPR036852">
    <property type="entry name" value="Peptidase_S8/S53_dom_sf"/>
</dbReference>
<feature type="active site" description="Charge relay system" evidence="5">
    <location>
        <position position="353"/>
    </location>
</feature>
<dbReference type="PRINTS" id="PR00723">
    <property type="entry name" value="SUBTILISIN"/>
</dbReference>
<accession>A0A9P4UIQ4</accession>
<evidence type="ECO:0000256" key="6">
    <source>
        <dbReference type="RuleBase" id="RU003355"/>
    </source>
</evidence>
<dbReference type="PANTHER" id="PTHR43806">
    <property type="entry name" value="PEPTIDASE S8"/>
    <property type="match status" value="1"/>
</dbReference>
<evidence type="ECO:0000313" key="9">
    <source>
        <dbReference type="EMBL" id="KAF2450878.1"/>
    </source>
</evidence>
<keyword evidence="10" id="KW-1185">Reference proteome</keyword>
<keyword evidence="3 5" id="KW-0378">Hydrolase</keyword>
<dbReference type="FunFam" id="3.40.50.200:FF:000014">
    <property type="entry name" value="Proteinase K"/>
    <property type="match status" value="1"/>
</dbReference>
<dbReference type="OrthoDB" id="206201at2759"/>
<dbReference type="AlphaFoldDB" id="A0A9P4UIQ4"/>